<evidence type="ECO:0000256" key="1">
    <source>
        <dbReference type="SAM" id="Coils"/>
    </source>
</evidence>
<evidence type="ECO:0000256" key="2">
    <source>
        <dbReference type="SAM" id="Phobius"/>
    </source>
</evidence>
<feature type="coiled-coil region" evidence="1">
    <location>
        <begin position="46"/>
        <end position="107"/>
    </location>
</feature>
<dbReference type="Proteomes" id="UP001204445">
    <property type="component" value="Unassembled WGS sequence"/>
</dbReference>
<evidence type="ECO:0000313" key="3">
    <source>
        <dbReference type="EMBL" id="MCS3904475.1"/>
    </source>
</evidence>
<dbReference type="EMBL" id="JANUCT010000024">
    <property type="protein sequence ID" value="MCS3904475.1"/>
    <property type="molecule type" value="Genomic_DNA"/>
</dbReference>
<dbReference type="InterPro" id="IPR007813">
    <property type="entry name" value="PilN"/>
</dbReference>
<organism evidence="3 4">
    <name type="scientific">Methylohalomonas lacus</name>
    <dbReference type="NCBI Taxonomy" id="398773"/>
    <lineage>
        <taxon>Bacteria</taxon>
        <taxon>Pseudomonadati</taxon>
        <taxon>Pseudomonadota</taxon>
        <taxon>Gammaproteobacteria</taxon>
        <taxon>Methylohalomonadales</taxon>
        <taxon>Methylohalomonadaceae</taxon>
        <taxon>Methylohalomonas</taxon>
    </lineage>
</organism>
<proteinExistence type="predicted"/>
<gene>
    <name evidence="3" type="ORF">J2T55_002511</name>
</gene>
<accession>A0AAE3HMB4</accession>
<keyword evidence="2" id="KW-1133">Transmembrane helix</keyword>
<keyword evidence="4" id="KW-1185">Reference proteome</keyword>
<keyword evidence="2" id="KW-0812">Transmembrane</keyword>
<reference evidence="3" key="1">
    <citation type="submission" date="2022-08" db="EMBL/GenBank/DDBJ databases">
        <title>Genomic Encyclopedia of Type Strains, Phase III (KMG-III): the genomes of soil and plant-associated and newly described type strains.</title>
        <authorList>
            <person name="Whitman W."/>
        </authorList>
    </citation>
    <scope>NUCLEOTIDE SEQUENCE</scope>
    <source>
        <strain evidence="3">HMT 1</strain>
    </source>
</reference>
<feature type="transmembrane region" description="Helical" evidence="2">
    <location>
        <begin position="21"/>
        <end position="44"/>
    </location>
</feature>
<dbReference type="AlphaFoldDB" id="A0AAE3HMB4"/>
<evidence type="ECO:0000313" key="4">
    <source>
        <dbReference type="Proteomes" id="UP001204445"/>
    </source>
</evidence>
<keyword evidence="1" id="KW-0175">Coiled coil</keyword>
<sequence>MNQQINLYQPMFRRQEKVFSAVTMVQIVGVILLVLTAFYAYSWWSLQPFEQELAKVKQEQNRLQKELVRLEAQAPDQSKSQLLEDEIERLNREVEQKQRVAELISGKSLGNRDGFAPLLEGLARQHMSGLWLTHVSLEHGGKRLSLSGKAISSELIPQYIQQLSREKVFAGLGFNVLEIKRSDSEPGVVEFDLATRINEQSKG</sequence>
<comment type="caution">
    <text evidence="3">The sequence shown here is derived from an EMBL/GenBank/DDBJ whole genome shotgun (WGS) entry which is preliminary data.</text>
</comment>
<protein>
    <submittedName>
        <fullName evidence="3">Uncharacterized small protein (DUF1192 family)</fullName>
    </submittedName>
</protein>
<dbReference type="RefSeq" id="WP_259057511.1">
    <property type="nucleotide sequence ID" value="NZ_JANUCT010000024.1"/>
</dbReference>
<name>A0AAE3HMB4_9GAMM</name>
<keyword evidence="2" id="KW-0472">Membrane</keyword>
<dbReference type="Pfam" id="PF05137">
    <property type="entry name" value="PilN"/>
    <property type="match status" value="1"/>
</dbReference>